<accession>A0A410FU03</accession>
<feature type="active site" description="Charge relay system" evidence="5">
    <location>
        <position position="78"/>
    </location>
</feature>
<keyword evidence="3 5" id="KW-0378">Hydrolase</keyword>
<protein>
    <recommendedName>
        <fullName evidence="6">Peptidase S8/S53 domain-containing protein</fullName>
    </recommendedName>
</protein>
<feature type="active site" description="Charge relay system" evidence="5">
    <location>
        <position position="136"/>
    </location>
</feature>
<dbReference type="KEGG" id="bih:BIP78_0819"/>
<dbReference type="PROSITE" id="PS51257">
    <property type="entry name" value="PROKAR_LIPOPROTEIN"/>
    <property type="match status" value="1"/>
</dbReference>
<proteinExistence type="inferred from homology"/>
<dbReference type="PANTHER" id="PTHR43806:SF11">
    <property type="entry name" value="CEREVISIN-RELATED"/>
    <property type="match status" value="1"/>
</dbReference>
<dbReference type="PROSITE" id="PS00138">
    <property type="entry name" value="SUBTILASE_SER"/>
    <property type="match status" value="1"/>
</dbReference>
<evidence type="ECO:0000256" key="5">
    <source>
        <dbReference type="PROSITE-ProRule" id="PRU01240"/>
    </source>
</evidence>
<comment type="similarity">
    <text evidence="1 5">Belongs to the peptidase S8 family.</text>
</comment>
<dbReference type="PROSITE" id="PS51892">
    <property type="entry name" value="SUBTILASE"/>
    <property type="match status" value="1"/>
</dbReference>
<dbReference type="GO" id="GO:0004252">
    <property type="term" value="F:serine-type endopeptidase activity"/>
    <property type="evidence" value="ECO:0007669"/>
    <property type="project" value="UniProtKB-UniRule"/>
</dbReference>
<reference evidence="8" key="1">
    <citation type="submission" date="2018-12" db="EMBL/GenBank/DDBJ databases">
        <title>Complete genome sequence of an uncultured bacterium of the candidate phylum Bipolaricaulota.</title>
        <authorList>
            <person name="Kadnikov V.V."/>
            <person name="Mardanov A.V."/>
            <person name="Beletsky A.V."/>
            <person name="Frank Y.A."/>
            <person name="Karnachuk O.V."/>
            <person name="Ravin N.V."/>
        </authorList>
    </citation>
    <scope>NUCLEOTIDE SEQUENCE [LARGE SCALE GENOMIC DNA]</scope>
</reference>
<evidence type="ECO:0000313" key="8">
    <source>
        <dbReference type="Proteomes" id="UP000287233"/>
    </source>
</evidence>
<dbReference type="InterPro" id="IPR050131">
    <property type="entry name" value="Peptidase_S8_subtilisin-like"/>
</dbReference>
<keyword evidence="2 5" id="KW-0645">Protease</keyword>
<evidence type="ECO:0000313" key="7">
    <source>
        <dbReference type="EMBL" id="QAA76585.1"/>
    </source>
</evidence>
<name>A0A410FU03_BIPS1</name>
<dbReference type="GO" id="GO:0006508">
    <property type="term" value="P:proteolysis"/>
    <property type="evidence" value="ECO:0007669"/>
    <property type="project" value="UniProtKB-KW"/>
</dbReference>
<dbReference type="EMBL" id="CP034928">
    <property type="protein sequence ID" value="QAA76585.1"/>
    <property type="molecule type" value="Genomic_DNA"/>
</dbReference>
<dbReference type="Proteomes" id="UP000287233">
    <property type="component" value="Chromosome"/>
</dbReference>
<evidence type="ECO:0000259" key="6">
    <source>
        <dbReference type="Pfam" id="PF00082"/>
    </source>
</evidence>
<evidence type="ECO:0000256" key="2">
    <source>
        <dbReference type="ARBA" id="ARBA00022670"/>
    </source>
</evidence>
<dbReference type="SUPFAM" id="SSF52743">
    <property type="entry name" value="Subtilisin-like"/>
    <property type="match status" value="1"/>
</dbReference>
<dbReference type="PRINTS" id="PR00723">
    <property type="entry name" value="SUBTILISIN"/>
</dbReference>
<dbReference type="PROSITE" id="PS00137">
    <property type="entry name" value="SUBTILASE_HIS"/>
    <property type="match status" value="1"/>
</dbReference>
<evidence type="ECO:0000256" key="4">
    <source>
        <dbReference type="ARBA" id="ARBA00022825"/>
    </source>
</evidence>
<dbReference type="InterPro" id="IPR036852">
    <property type="entry name" value="Peptidase_S8/S53_dom_sf"/>
</dbReference>
<feature type="active site" description="Charge relay system" evidence="5">
    <location>
        <position position="293"/>
    </location>
</feature>
<evidence type="ECO:0000256" key="3">
    <source>
        <dbReference type="ARBA" id="ARBA00022801"/>
    </source>
</evidence>
<dbReference type="Pfam" id="PF00082">
    <property type="entry name" value="Peptidase_S8"/>
    <property type="match status" value="1"/>
</dbReference>
<evidence type="ECO:0000256" key="1">
    <source>
        <dbReference type="ARBA" id="ARBA00011073"/>
    </source>
</evidence>
<dbReference type="AlphaFoldDB" id="A0A410FU03"/>
<dbReference type="InterPro" id="IPR023828">
    <property type="entry name" value="Peptidase_S8_Ser-AS"/>
</dbReference>
<dbReference type="PANTHER" id="PTHR43806">
    <property type="entry name" value="PEPTIDASE S8"/>
    <property type="match status" value="1"/>
</dbReference>
<dbReference type="InterPro" id="IPR022398">
    <property type="entry name" value="Peptidase_S8_His-AS"/>
</dbReference>
<organism evidence="7 8">
    <name type="scientific">Bipolaricaulis sibiricus</name>
    <dbReference type="NCBI Taxonomy" id="2501609"/>
    <lineage>
        <taxon>Bacteria</taxon>
        <taxon>Candidatus Bipolaricaulota</taxon>
        <taxon>Candidatus Bipolaricaulia</taxon>
        <taxon>Candidatus Bipolaricaulales</taxon>
        <taxon>Candidatus Bipolaricaulaceae</taxon>
        <taxon>Candidatus Bipolaricaulis</taxon>
    </lineage>
</organism>
<sequence length="356" mass="36430">MERNAGGRLRVLAISLLGLVAACVVVLAPPEEVAGGAGTAASPVSGLAGLPWGLARIRAPEAWQVTRGSEEIIVAVIDSGIDRTIPELAAVLWTNPREVPGNGLDDDGNGYVDDALGWDFRDNVPAHLRRTQLHWHGTFVAGIIAARLTEGGAAGVAPNVRIMDVRFLDSRGLFTTKDWDRLGAAIRYAVDNGARIINLSLYAKGTPPAVVEGALAYAASRGAIVVGIAGNEARAEVLYPGRYSTVLAVSATDAADALASFSSWGPEVAVAAPGHEVVSLLPGGRLATNSGTSFAAPHVSGTLALILSANPALSADEAVRILLATSSPLAPTPDPRFGAGLVNAGRGVAAAAGIDR</sequence>
<dbReference type="InterPro" id="IPR000209">
    <property type="entry name" value="Peptidase_S8/S53_dom"/>
</dbReference>
<dbReference type="Gene3D" id="3.40.50.200">
    <property type="entry name" value="Peptidase S8/S53 domain"/>
    <property type="match status" value="1"/>
</dbReference>
<gene>
    <name evidence="7" type="ORF">BIP78_0819</name>
</gene>
<dbReference type="InterPro" id="IPR015500">
    <property type="entry name" value="Peptidase_S8_subtilisin-rel"/>
</dbReference>
<feature type="domain" description="Peptidase S8/S53" evidence="6">
    <location>
        <begin position="70"/>
        <end position="340"/>
    </location>
</feature>
<keyword evidence="4 5" id="KW-0720">Serine protease</keyword>